<dbReference type="PROSITE" id="PS50929">
    <property type="entry name" value="ABC_TM1F"/>
    <property type="match status" value="1"/>
</dbReference>
<dbReference type="PANTHER" id="PTHR43394:SF1">
    <property type="entry name" value="ATP-BINDING CASSETTE SUB-FAMILY B MEMBER 10, MITOCHONDRIAL"/>
    <property type="match status" value="1"/>
</dbReference>
<dbReference type="AlphaFoldDB" id="A0A0F9K255"/>
<dbReference type="Pfam" id="PF00005">
    <property type="entry name" value="ABC_tran"/>
    <property type="match status" value="1"/>
</dbReference>
<evidence type="ECO:0000259" key="11">
    <source>
        <dbReference type="PROSITE" id="PS50929"/>
    </source>
</evidence>
<keyword evidence="8 9" id="KW-0472">Membrane</keyword>
<comment type="caution">
    <text evidence="12">The sequence shown here is derived from an EMBL/GenBank/DDBJ whole genome shotgun (WGS) entry which is preliminary data.</text>
</comment>
<evidence type="ECO:0000256" key="8">
    <source>
        <dbReference type="ARBA" id="ARBA00023136"/>
    </source>
</evidence>
<evidence type="ECO:0000256" key="7">
    <source>
        <dbReference type="ARBA" id="ARBA00022989"/>
    </source>
</evidence>
<evidence type="ECO:0000259" key="10">
    <source>
        <dbReference type="PROSITE" id="PS50893"/>
    </source>
</evidence>
<dbReference type="InterPro" id="IPR039421">
    <property type="entry name" value="Type_1_exporter"/>
</dbReference>
<keyword evidence="2" id="KW-0813">Transport</keyword>
<feature type="domain" description="ABC transmembrane type-1" evidence="11">
    <location>
        <begin position="65"/>
        <end position="338"/>
    </location>
</feature>
<protein>
    <recommendedName>
        <fullName evidence="13">ABC transporter domain-containing protein</fullName>
    </recommendedName>
</protein>
<evidence type="ECO:0000256" key="6">
    <source>
        <dbReference type="ARBA" id="ARBA00022840"/>
    </source>
</evidence>
<feature type="domain" description="ABC transporter" evidence="10">
    <location>
        <begin position="373"/>
        <end position="613"/>
    </location>
</feature>
<dbReference type="InterPro" id="IPR003439">
    <property type="entry name" value="ABC_transporter-like_ATP-bd"/>
</dbReference>
<dbReference type="Gene3D" id="3.40.50.300">
    <property type="entry name" value="P-loop containing nucleotide triphosphate hydrolases"/>
    <property type="match status" value="1"/>
</dbReference>
<dbReference type="InterPro" id="IPR017871">
    <property type="entry name" value="ABC_transporter-like_CS"/>
</dbReference>
<evidence type="ECO:0000256" key="5">
    <source>
        <dbReference type="ARBA" id="ARBA00022741"/>
    </source>
</evidence>
<evidence type="ECO:0000256" key="2">
    <source>
        <dbReference type="ARBA" id="ARBA00022448"/>
    </source>
</evidence>
<dbReference type="InterPro" id="IPR036640">
    <property type="entry name" value="ABC1_TM_sf"/>
</dbReference>
<dbReference type="GO" id="GO:0016887">
    <property type="term" value="F:ATP hydrolysis activity"/>
    <property type="evidence" value="ECO:0007669"/>
    <property type="project" value="InterPro"/>
</dbReference>
<dbReference type="PANTHER" id="PTHR43394">
    <property type="entry name" value="ATP-DEPENDENT PERMEASE MDL1, MITOCHONDRIAL"/>
    <property type="match status" value="1"/>
</dbReference>
<evidence type="ECO:0000256" key="3">
    <source>
        <dbReference type="ARBA" id="ARBA00022475"/>
    </source>
</evidence>
<reference evidence="12" key="1">
    <citation type="journal article" date="2015" name="Nature">
        <title>Complex archaea that bridge the gap between prokaryotes and eukaryotes.</title>
        <authorList>
            <person name="Spang A."/>
            <person name="Saw J.H."/>
            <person name="Jorgensen S.L."/>
            <person name="Zaremba-Niedzwiedzka K."/>
            <person name="Martijn J."/>
            <person name="Lind A.E."/>
            <person name="van Eijk R."/>
            <person name="Schleper C."/>
            <person name="Guy L."/>
            <person name="Ettema T.J."/>
        </authorList>
    </citation>
    <scope>NUCLEOTIDE SEQUENCE</scope>
</reference>
<accession>A0A0F9K255</accession>
<keyword evidence="7 9" id="KW-1133">Transmembrane helix</keyword>
<dbReference type="Gene3D" id="1.20.1560.10">
    <property type="entry name" value="ABC transporter type 1, transmembrane domain"/>
    <property type="match status" value="1"/>
</dbReference>
<dbReference type="PROSITE" id="PS50893">
    <property type="entry name" value="ABC_TRANSPORTER_2"/>
    <property type="match status" value="1"/>
</dbReference>
<evidence type="ECO:0000313" key="12">
    <source>
        <dbReference type="EMBL" id="KKM16183.1"/>
    </source>
</evidence>
<dbReference type="EMBL" id="LAZR01014731">
    <property type="protein sequence ID" value="KKM16183.1"/>
    <property type="molecule type" value="Genomic_DNA"/>
</dbReference>
<dbReference type="SUPFAM" id="SSF90123">
    <property type="entry name" value="ABC transporter transmembrane region"/>
    <property type="match status" value="1"/>
</dbReference>
<dbReference type="SUPFAM" id="SSF52540">
    <property type="entry name" value="P-loop containing nucleoside triphosphate hydrolases"/>
    <property type="match status" value="1"/>
</dbReference>
<evidence type="ECO:0000256" key="4">
    <source>
        <dbReference type="ARBA" id="ARBA00022692"/>
    </source>
</evidence>
<feature type="transmembrane region" description="Helical" evidence="9">
    <location>
        <begin position="87"/>
        <end position="106"/>
    </location>
</feature>
<feature type="transmembrane region" description="Helical" evidence="9">
    <location>
        <begin position="178"/>
        <end position="206"/>
    </location>
</feature>
<dbReference type="InterPro" id="IPR003593">
    <property type="entry name" value="AAA+_ATPase"/>
</dbReference>
<dbReference type="GO" id="GO:0005524">
    <property type="term" value="F:ATP binding"/>
    <property type="evidence" value="ECO:0007669"/>
    <property type="project" value="UniProtKB-KW"/>
</dbReference>
<name>A0A0F9K255_9ZZZZ</name>
<evidence type="ECO:0000256" key="1">
    <source>
        <dbReference type="ARBA" id="ARBA00004651"/>
    </source>
</evidence>
<keyword evidence="4 9" id="KW-0812">Transmembrane</keyword>
<keyword evidence="3" id="KW-1003">Cell membrane</keyword>
<keyword evidence="5" id="KW-0547">Nucleotide-binding</keyword>
<organism evidence="12">
    <name type="scientific">marine sediment metagenome</name>
    <dbReference type="NCBI Taxonomy" id="412755"/>
    <lineage>
        <taxon>unclassified sequences</taxon>
        <taxon>metagenomes</taxon>
        <taxon>ecological metagenomes</taxon>
    </lineage>
</organism>
<dbReference type="SMART" id="SM00382">
    <property type="entry name" value="AAA"/>
    <property type="match status" value="1"/>
</dbReference>
<dbReference type="PROSITE" id="PS00211">
    <property type="entry name" value="ABC_TRANSPORTER_1"/>
    <property type="match status" value="1"/>
</dbReference>
<proteinExistence type="predicted"/>
<gene>
    <name evidence="12" type="ORF">LCGC14_1688410</name>
</gene>
<comment type="subcellular location">
    <subcellularLocation>
        <location evidence="1">Cell membrane</location>
        <topology evidence="1">Multi-pass membrane protein</topology>
    </subcellularLocation>
</comment>
<dbReference type="InterPro" id="IPR011527">
    <property type="entry name" value="ABC1_TM_dom"/>
</dbReference>
<sequence>MPPETPKKPIKKLRFHERLSQWKLIFQQCPKVIRLAWRAWPLGIAILPVLTITAGVLPAFSVYCLLKKVIDGVTLWTSGKDVAAGKEMVFLFLSFGIAALLLQHSLRVLIEFLQTVLESRLRFHIQERIMNQSIELDMSFFETPSFYDKLQRAQREVGHRPISIIIAMVQGVKEVVTLIGFLAVIVTLAWWMALYLLLASLPALIVEAKYGLQGWMIASGRTPKERKMSYLSGLLTSNREIKEIRLFRLGGFLVKQWRKLFWEFYHQDIRLAGRRRIAEFGAMMLETLAYAGFYIYAIYCTITKPWVTVGSLVMYTQAMERATGSVELITRFIASLYENNLYLSNLFEYLNQKPRIIAPCVPKPVPYPVRKGICFEGVTFRYPGSSVDAVKDVSFEIPAGYRVALVGENGSGKTTLIKLLARLYDPQHGRITVDGIDLRELDPAEWRQNLGVIFQDFARYHLSARENIGFGDLAHLDDLPRICAAAERSGAWECIERLPNKWNTILGKMFEDGHELSLGEWQKVALARAFLRESPLLILDEPTASLDAKQEYEIYRRFHELTRGKTTILISHRFSSVRMAEHIFVIEKGSLVEQGRHEELLALSGSYAELFHCQAAAYR</sequence>
<evidence type="ECO:0008006" key="13">
    <source>
        <dbReference type="Google" id="ProtNLM"/>
    </source>
</evidence>
<feature type="transmembrane region" description="Helical" evidence="9">
    <location>
        <begin position="40"/>
        <end position="66"/>
    </location>
</feature>
<dbReference type="GO" id="GO:0015421">
    <property type="term" value="F:ABC-type oligopeptide transporter activity"/>
    <property type="evidence" value="ECO:0007669"/>
    <property type="project" value="TreeGrafter"/>
</dbReference>
<keyword evidence="6" id="KW-0067">ATP-binding</keyword>
<evidence type="ECO:0000256" key="9">
    <source>
        <dbReference type="SAM" id="Phobius"/>
    </source>
</evidence>
<dbReference type="GO" id="GO:0005886">
    <property type="term" value="C:plasma membrane"/>
    <property type="evidence" value="ECO:0007669"/>
    <property type="project" value="UniProtKB-SubCell"/>
</dbReference>
<dbReference type="FunFam" id="3.40.50.300:FF:000221">
    <property type="entry name" value="Multidrug ABC transporter ATP-binding protein"/>
    <property type="match status" value="1"/>
</dbReference>
<dbReference type="InterPro" id="IPR027417">
    <property type="entry name" value="P-loop_NTPase"/>
</dbReference>